<feature type="region of interest" description="Disordered" evidence="1">
    <location>
        <begin position="138"/>
        <end position="168"/>
    </location>
</feature>
<keyword evidence="3" id="KW-1185">Reference proteome</keyword>
<evidence type="ECO:0000313" key="3">
    <source>
        <dbReference type="Proteomes" id="UP000054516"/>
    </source>
</evidence>
<feature type="compositionally biased region" description="Acidic residues" evidence="1">
    <location>
        <begin position="154"/>
        <end position="163"/>
    </location>
</feature>
<accession>A0A1W2TPX6</accession>
<evidence type="ECO:0000256" key="1">
    <source>
        <dbReference type="SAM" id="MobiDB-lite"/>
    </source>
</evidence>
<sequence>MLARRRHSTRVWTWATGFPRSSLITPMGTSGSVTNHQRIEGAQCADDCARYHVPSHPVQSVDAVCGEVPHANHGGGDHPRCLLSPPPAIRSRLDAGCYWQISLAGVLVSTTHLQAPDPPRVFQLSSAALTNSHTLLHGVGELDDTDNSSSDNNNNDDDDDDDNNNNNHYYYHHHHNRYLF</sequence>
<dbReference type="EMBL" id="DF977490">
    <property type="protein sequence ID" value="GAP90465.2"/>
    <property type="molecule type" value="Genomic_DNA"/>
</dbReference>
<name>A0A1W2TPX6_ROSNE</name>
<protein>
    <submittedName>
        <fullName evidence="2">Uncharacterized protein</fullName>
    </submittedName>
</protein>
<proteinExistence type="predicted"/>
<organism evidence="2">
    <name type="scientific">Rosellinia necatrix</name>
    <name type="common">White root-rot fungus</name>
    <dbReference type="NCBI Taxonomy" id="77044"/>
    <lineage>
        <taxon>Eukaryota</taxon>
        <taxon>Fungi</taxon>
        <taxon>Dikarya</taxon>
        <taxon>Ascomycota</taxon>
        <taxon>Pezizomycotina</taxon>
        <taxon>Sordariomycetes</taxon>
        <taxon>Xylariomycetidae</taxon>
        <taxon>Xylariales</taxon>
        <taxon>Xylariaceae</taxon>
        <taxon>Rosellinia</taxon>
    </lineage>
</organism>
<dbReference type="AlphaFoldDB" id="A0A1W2TPX6"/>
<evidence type="ECO:0000313" key="2">
    <source>
        <dbReference type="EMBL" id="GAP90465.2"/>
    </source>
</evidence>
<reference evidence="2" key="1">
    <citation type="submission" date="2016-03" db="EMBL/GenBank/DDBJ databases">
        <title>Draft genome sequence of Rosellinia necatrix.</title>
        <authorList>
            <person name="Kanematsu S."/>
        </authorList>
    </citation>
    <scope>NUCLEOTIDE SEQUENCE [LARGE SCALE GENOMIC DNA]</scope>
    <source>
        <strain evidence="2">W97</strain>
    </source>
</reference>
<gene>
    <name evidence="2" type="ORF">SAMD00023353_4500410</name>
</gene>
<dbReference type="Proteomes" id="UP000054516">
    <property type="component" value="Unassembled WGS sequence"/>
</dbReference>